<proteinExistence type="inferred from homology"/>
<evidence type="ECO:0000313" key="9">
    <source>
        <dbReference type="Proteomes" id="UP000298652"/>
    </source>
</evidence>
<feature type="domain" description="Peptidase A1" evidence="7">
    <location>
        <begin position="88"/>
        <end position="433"/>
    </location>
</feature>
<dbReference type="Proteomes" id="UP000298652">
    <property type="component" value="Chromosome 7"/>
</dbReference>
<dbReference type="PANTHER" id="PTHR47967">
    <property type="entry name" value="OS07G0603500 PROTEIN-RELATED"/>
    <property type="match status" value="1"/>
</dbReference>
<name>A0A4U6UBZ5_SETVI</name>
<accession>A0A4U6UBZ5</accession>
<evidence type="ECO:0000259" key="7">
    <source>
        <dbReference type="PROSITE" id="PS51767"/>
    </source>
</evidence>
<dbReference type="Gene3D" id="2.40.70.10">
    <property type="entry name" value="Acid Proteases"/>
    <property type="match status" value="2"/>
</dbReference>
<dbReference type="Pfam" id="PF14543">
    <property type="entry name" value="TAXi_N"/>
    <property type="match status" value="1"/>
</dbReference>
<dbReference type="EMBL" id="CM016558">
    <property type="protein sequence ID" value="TKW07867.1"/>
    <property type="molecule type" value="Genomic_DNA"/>
</dbReference>
<reference evidence="8" key="1">
    <citation type="submission" date="2019-03" db="EMBL/GenBank/DDBJ databases">
        <title>WGS assembly of Setaria viridis.</title>
        <authorList>
            <person name="Huang P."/>
            <person name="Jenkins J."/>
            <person name="Grimwood J."/>
            <person name="Barry K."/>
            <person name="Healey A."/>
            <person name="Mamidi S."/>
            <person name="Sreedasyam A."/>
            <person name="Shu S."/>
            <person name="Feldman M."/>
            <person name="Wu J."/>
            <person name="Yu Y."/>
            <person name="Chen C."/>
            <person name="Johnson J."/>
            <person name="Rokhsar D."/>
            <person name="Baxter I."/>
            <person name="Schmutz J."/>
            <person name="Brutnell T."/>
            <person name="Kellogg E."/>
        </authorList>
    </citation>
    <scope>NUCLEOTIDE SEQUENCE [LARGE SCALE GENOMIC DNA]</scope>
</reference>
<evidence type="ECO:0000256" key="5">
    <source>
        <dbReference type="ARBA" id="ARBA00023180"/>
    </source>
</evidence>
<feature type="signal peptide" evidence="6">
    <location>
        <begin position="1"/>
        <end position="29"/>
    </location>
</feature>
<evidence type="ECO:0000256" key="1">
    <source>
        <dbReference type="ARBA" id="ARBA00007447"/>
    </source>
</evidence>
<evidence type="ECO:0000256" key="2">
    <source>
        <dbReference type="ARBA" id="ARBA00022670"/>
    </source>
</evidence>
<organism evidence="8 9">
    <name type="scientific">Setaria viridis</name>
    <name type="common">Green bristlegrass</name>
    <name type="synonym">Setaria italica subsp. viridis</name>
    <dbReference type="NCBI Taxonomy" id="4556"/>
    <lineage>
        <taxon>Eukaryota</taxon>
        <taxon>Viridiplantae</taxon>
        <taxon>Streptophyta</taxon>
        <taxon>Embryophyta</taxon>
        <taxon>Tracheophyta</taxon>
        <taxon>Spermatophyta</taxon>
        <taxon>Magnoliopsida</taxon>
        <taxon>Liliopsida</taxon>
        <taxon>Poales</taxon>
        <taxon>Poaceae</taxon>
        <taxon>PACMAD clade</taxon>
        <taxon>Panicoideae</taxon>
        <taxon>Panicodae</taxon>
        <taxon>Paniceae</taxon>
        <taxon>Cenchrinae</taxon>
        <taxon>Setaria</taxon>
    </lineage>
</organism>
<dbReference type="SUPFAM" id="SSF50630">
    <property type="entry name" value="Acid proteases"/>
    <property type="match status" value="1"/>
</dbReference>
<keyword evidence="9" id="KW-1185">Reference proteome</keyword>
<comment type="similarity">
    <text evidence="1">Belongs to the peptidase A1 family.</text>
</comment>
<dbReference type="InterPro" id="IPR032861">
    <property type="entry name" value="TAXi_N"/>
</dbReference>
<dbReference type="InterPro" id="IPR051708">
    <property type="entry name" value="Plant_Aspart_Prot_A1"/>
</dbReference>
<dbReference type="FunFam" id="2.40.70.10:FF:000077">
    <property type="entry name" value="Aspartic proteinase nepenthesin-2"/>
    <property type="match status" value="1"/>
</dbReference>
<dbReference type="AlphaFoldDB" id="A0A4U6UBZ5"/>
<evidence type="ECO:0000256" key="6">
    <source>
        <dbReference type="SAM" id="SignalP"/>
    </source>
</evidence>
<dbReference type="Gramene" id="TKW07867">
    <property type="protein sequence ID" value="TKW07867"/>
    <property type="gene ID" value="SEVIR_7G335800v2"/>
</dbReference>
<evidence type="ECO:0000256" key="4">
    <source>
        <dbReference type="ARBA" id="ARBA00022801"/>
    </source>
</evidence>
<dbReference type="InterPro" id="IPR033121">
    <property type="entry name" value="PEPTIDASE_A1"/>
</dbReference>
<dbReference type="InterPro" id="IPR034161">
    <property type="entry name" value="Pepsin-like_plant"/>
</dbReference>
<evidence type="ECO:0000256" key="3">
    <source>
        <dbReference type="ARBA" id="ARBA00022750"/>
    </source>
</evidence>
<dbReference type="InterPro" id="IPR032799">
    <property type="entry name" value="TAXi_C"/>
</dbReference>
<dbReference type="OMA" id="GFQARAC"/>
<dbReference type="InterPro" id="IPR021109">
    <property type="entry name" value="Peptidase_aspartic_dom_sf"/>
</dbReference>
<dbReference type="PROSITE" id="PS51767">
    <property type="entry name" value="PEPTIDASE_A1"/>
    <property type="match status" value="1"/>
</dbReference>
<evidence type="ECO:0000313" key="8">
    <source>
        <dbReference type="EMBL" id="TKW07867.1"/>
    </source>
</evidence>
<sequence length="437" mass="48600">MCIDLIEMELIVRVVVMLALSYMVGPCNCTGLCSPATYEFRLSKDGAFHFPVFHRKHPCLDDPSPVHAASVSDAGTVVGNDEIHKGKYFMAISLGTPSVFNLVTIDTGSTLSWVNCERCEIRCHGKAAEAGPRFDPHSSATYRQIGCSDEDCVDIHKDNGIPYGCIDETDTCLYSVRYGSQYSAGKLGRDRLALGDNLTVVDDFVFGCSEDDRFYGKEAGVIGFGNKSYSFFNQMARQTSYVAFAYCFPSDHQAEGFLIVGPYPQRLELVTPLIRGYGRRWYVYSLLLLDMKVDGKRLEVDPTVDTRQIMVVDSGNDDTFVSSVVFYALAEAVTSAMGDKGYYREYGSEKVCFKPAGGEPVNWRGLPAVEMQFLRAALKLPPENVFHQQSADRICLAFQPDTSGVRDVRILGNRALRSFRVVYDLQKMTFGFQARAC</sequence>
<feature type="chain" id="PRO_5021014853" description="Peptidase A1 domain-containing protein" evidence="6">
    <location>
        <begin position="30"/>
        <end position="437"/>
    </location>
</feature>
<dbReference type="PANTHER" id="PTHR47967:SF57">
    <property type="entry name" value="PEPTIDASE A1 DOMAIN-CONTAINING PROTEIN"/>
    <property type="match status" value="1"/>
</dbReference>
<dbReference type="Pfam" id="PF14541">
    <property type="entry name" value="TAXi_C"/>
    <property type="match status" value="1"/>
</dbReference>
<keyword evidence="3" id="KW-0064">Aspartyl protease</keyword>
<dbReference type="GO" id="GO:0006508">
    <property type="term" value="P:proteolysis"/>
    <property type="evidence" value="ECO:0007669"/>
    <property type="project" value="UniProtKB-KW"/>
</dbReference>
<protein>
    <recommendedName>
        <fullName evidence="7">Peptidase A1 domain-containing protein</fullName>
    </recommendedName>
</protein>
<keyword evidence="2" id="KW-0645">Protease</keyword>
<dbReference type="CDD" id="cd05476">
    <property type="entry name" value="pepsin_A_like_plant"/>
    <property type="match status" value="1"/>
</dbReference>
<gene>
    <name evidence="8" type="ORF">SEVIR_7G335800v2</name>
</gene>
<keyword evidence="5" id="KW-0325">Glycoprotein</keyword>
<dbReference type="GO" id="GO:0004190">
    <property type="term" value="F:aspartic-type endopeptidase activity"/>
    <property type="evidence" value="ECO:0007669"/>
    <property type="project" value="UniProtKB-KW"/>
</dbReference>
<keyword evidence="4" id="KW-0378">Hydrolase</keyword>
<keyword evidence="6" id="KW-0732">Signal</keyword>